<keyword evidence="4" id="KW-1185">Reference proteome</keyword>
<dbReference type="Pfam" id="PF14219">
    <property type="entry name" value="DUF4328"/>
    <property type="match status" value="1"/>
</dbReference>
<sequence>MRLYTIKDNQLRSKLVMLAFSLIIALFIIIMTGEGLQWHYLILIRDGEFTNYASGEMLDSFVQICYMLAAILIISSMIVFLLWFRRAYDNIHKYELKMPDSDPSAATWCFFVPFLNLVKPAHIMKEIVEFNETMLKKIDVTYVRPKVTLLASVWWLAYIFAGIIGRIDGVLTKNAEDINDYIINIQVSLVADVLLIISAAISLLVVNFISKEEAKIFKHISTEKELALAPQETA</sequence>
<feature type="transmembrane region" description="Helical" evidence="1">
    <location>
        <begin position="187"/>
        <end position="209"/>
    </location>
</feature>
<feature type="transmembrane region" description="Helical" evidence="1">
    <location>
        <begin position="61"/>
        <end position="84"/>
    </location>
</feature>
<keyword evidence="1" id="KW-0472">Membrane</keyword>
<dbReference type="InterPro" id="IPR025565">
    <property type="entry name" value="DUF4328"/>
</dbReference>
<feature type="transmembrane region" description="Helical" evidence="1">
    <location>
        <begin position="147"/>
        <end position="167"/>
    </location>
</feature>
<feature type="domain" description="DUF4328" evidence="2">
    <location>
        <begin position="57"/>
        <end position="210"/>
    </location>
</feature>
<keyword evidence="1" id="KW-0812">Transmembrane</keyword>
<dbReference type="AlphaFoldDB" id="A0A9W6EW86"/>
<protein>
    <recommendedName>
        <fullName evidence="2">DUF4328 domain-containing protein</fullName>
    </recommendedName>
</protein>
<dbReference type="EMBL" id="BRVP01000009">
    <property type="protein sequence ID" value="GLB52583.1"/>
    <property type="molecule type" value="Genomic_DNA"/>
</dbReference>
<organism evidence="3 4">
    <name type="scientific">Neptunitalea chrysea</name>
    <dbReference type="NCBI Taxonomy" id="1647581"/>
    <lineage>
        <taxon>Bacteria</taxon>
        <taxon>Pseudomonadati</taxon>
        <taxon>Bacteroidota</taxon>
        <taxon>Flavobacteriia</taxon>
        <taxon>Flavobacteriales</taxon>
        <taxon>Flavobacteriaceae</taxon>
        <taxon>Neptunitalea</taxon>
    </lineage>
</organism>
<evidence type="ECO:0000259" key="2">
    <source>
        <dbReference type="Pfam" id="PF14219"/>
    </source>
</evidence>
<name>A0A9W6EW86_9FLAO</name>
<feature type="transmembrane region" description="Helical" evidence="1">
    <location>
        <begin position="15"/>
        <end position="41"/>
    </location>
</feature>
<proteinExistence type="predicted"/>
<comment type="caution">
    <text evidence="3">The sequence shown here is derived from an EMBL/GenBank/DDBJ whole genome shotgun (WGS) entry which is preliminary data.</text>
</comment>
<evidence type="ECO:0000313" key="4">
    <source>
        <dbReference type="Proteomes" id="UP001143545"/>
    </source>
</evidence>
<keyword evidence="1" id="KW-1133">Transmembrane helix</keyword>
<accession>A0A9W6EW86</accession>
<gene>
    <name evidence="3" type="ORF">NBRC110019_16230</name>
</gene>
<evidence type="ECO:0000313" key="3">
    <source>
        <dbReference type="EMBL" id="GLB52583.1"/>
    </source>
</evidence>
<dbReference type="Proteomes" id="UP001143545">
    <property type="component" value="Unassembled WGS sequence"/>
</dbReference>
<dbReference type="RefSeq" id="WP_281753949.1">
    <property type="nucleotide sequence ID" value="NZ_BRVP01000009.1"/>
</dbReference>
<reference evidence="3" key="1">
    <citation type="submission" date="2022-07" db="EMBL/GenBank/DDBJ databases">
        <title>Taxonomy of Novel Oxalotrophic and Methylotrophic Bacteria.</title>
        <authorList>
            <person name="Sahin N."/>
            <person name="Tani A."/>
        </authorList>
    </citation>
    <scope>NUCLEOTIDE SEQUENCE</scope>
    <source>
        <strain evidence="3">AM327</strain>
    </source>
</reference>
<evidence type="ECO:0000256" key="1">
    <source>
        <dbReference type="SAM" id="Phobius"/>
    </source>
</evidence>